<dbReference type="RefSeq" id="YP_009001601.1">
    <property type="nucleotide sequence ID" value="NC_023426.1"/>
</dbReference>
<evidence type="ECO:0000256" key="1">
    <source>
        <dbReference type="SAM" id="Coils"/>
    </source>
</evidence>
<accession>W6JIT8</accession>
<keyword evidence="2" id="KW-1133">Transmembrane helix</keyword>
<evidence type="ECO:0000256" key="2">
    <source>
        <dbReference type="SAM" id="Phobius"/>
    </source>
</evidence>
<feature type="coiled-coil region" evidence="1">
    <location>
        <begin position="69"/>
        <end position="96"/>
    </location>
</feature>
<proteinExistence type="predicted"/>
<evidence type="ECO:0000313" key="4">
    <source>
        <dbReference type="Proteomes" id="UP000174145"/>
    </source>
</evidence>
<evidence type="ECO:0000313" key="3">
    <source>
        <dbReference type="EMBL" id="BAO49488.1"/>
    </source>
</evidence>
<dbReference type="EMBL" id="AP013055">
    <property type="protein sequence ID" value="BAO49488.1"/>
    <property type="molecule type" value="Genomic_DNA"/>
</dbReference>
<sequence>MLNCVIYIAVVILLIMLFYYYIKVINRETSENETEETKIVAGEFTNNIKNLQSDVIKKYLSDLQLKSKIDNIDQKYKDLETRLSLLENKKEEVIEEIIEELK</sequence>
<keyword evidence="4" id="KW-1185">Reference proteome</keyword>
<dbReference type="KEGG" id="vg:18263557"/>
<name>W6JIT8_9POXV</name>
<reference evidence="3 4" key="1">
    <citation type="journal article" date="2014" name="Virology">
        <title>The complete genome sequence of the Alphaentomopoxvirus Anomala cuprea entomopoxvirus, including its terminal hairpin loop sequences, suggests a potentially unique mode of apoptosis inhibition and mode of DNA replication.</title>
        <authorList>
            <person name="Mitsuhashi W."/>
            <person name="Miyamoto K."/>
            <person name="Wada S."/>
        </authorList>
    </citation>
    <scope>NUCLEOTIDE SEQUENCE [LARGE SCALE GENOMIC DNA]</scope>
    <source>
        <strain evidence="3">CV6M</strain>
    </source>
</reference>
<protein>
    <submittedName>
        <fullName evidence="3">Uncharacterized protein</fullName>
    </submittedName>
</protein>
<keyword evidence="2" id="KW-0472">Membrane</keyword>
<keyword evidence="1" id="KW-0175">Coiled coil</keyword>
<organism evidence="3 4">
    <name type="scientific">Alphaentomopoxvirus acuprea</name>
    <dbReference type="NCBI Taxonomy" id="62099"/>
    <lineage>
        <taxon>Viruses</taxon>
        <taxon>Varidnaviria</taxon>
        <taxon>Bamfordvirae</taxon>
        <taxon>Nucleocytoviricota</taxon>
        <taxon>Pokkesviricetes</taxon>
        <taxon>Chitovirales</taxon>
        <taxon>Poxviridae</taxon>
        <taxon>Entomopoxvirinae</taxon>
        <taxon>Alphaentomopoxvirus</taxon>
    </lineage>
</organism>
<dbReference type="GeneID" id="18263557"/>
<feature type="transmembrane region" description="Helical" evidence="2">
    <location>
        <begin position="6"/>
        <end position="22"/>
    </location>
</feature>
<dbReference type="Proteomes" id="UP000174145">
    <property type="component" value="Segment"/>
</dbReference>
<keyword evidence="2" id="KW-0812">Transmembrane</keyword>